<keyword evidence="3" id="KW-1185">Reference proteome</keyword>
<accession>A0A8T5UW13</accession>
<protein>
    <submittedName>
        <fullName evidence="2">DUF2226 domain-containing protein</fullName>
    </submittedName>
</protein>
<dbReference type="AlphaFoldDB" id="A0A8T5UW13"/>
<evidence type="ECO:0000313" key="2">
    <source>
        <dbReference type="EMBL" id="MBZ2166096.1"/>
    </source>
</evidence>
<feature type="compositionally biased region" description="Basic and acidic residues" evidence="1">
    <location>
        <begin position="191"/>
        <end position="206"/>
    </location>
</feature>
<dbReference type="EMBL" id="JAIOUQ010000009">
    <property type="protein sequence ID" value="MBZ2166096.1"/>
    <property type="molecule type" value="Genomic_DNA"/>
</dbReference>
<organism evidence="2 3">
    <name type="scientific">Methanobacterium spitsbergense</name>
    <dbReference type="NCBI Taxonomy" id="2874285"/>
    <lineage>
        <taxon>Archaea</taxon>
        <taxon>Methanobacteriati</taxon>
        <taxon>Methanobacteriota</taxon>
        <taxon>Methanomada group</taxon>
        <taxon>Methanobacteria</taxon>
        <taxon>Methanobacteriales</taxon>
        <taxon>Methanobacteriaceae</taxon>
        <taxon>Methanobacterium</taxon>
    </lineage>
</organism>
<dbReference type="Proteomes" id="UP000825933">
    <property type="component" value="Unassembled WGS sequence"/>
</dbReference>
<evidence type="ECO:0000313" key="3">
    <source>
        <dbReference type="Proteomes" id="UP000825933"/>
    </source>
</evidence>
<feature type="region of interest" description="Disordered" evidence="1">
    <location>
        <begin position="168"/>
        <end position="288"/>
    </location>
</feature>
<gene>
    <name evidence="2" type="ORF">K8N75_08595</name>
</gene>
<feature type="compositionally biased region" description="Basic and acidic residues" evidence="1">
    <location>
        <begin position="258"/>
        <end position="270"/>
    </location>
</feature>
<sequence length="444" mass="50286">MELPITRPSMICYADEIEFAELLKDLSLKRHNGFIRITSGSEEGFILFKQGKEIAASYDRHSRVDAIEKISDAMNNKGTLIEIFDVRPTQIDFFMDINKPYIIGSDAYELIDEIKKSKDLTNIETEKTPEPKAVPTAKPVSEAIKESENNPESIKPTKTETIETIEPKQVPQNDDEIVSKEVSSNDPEILSETKEAPNEPIEKSELESNSVKDVVPEIIKPKTNAEQLGENDTKEKQTNQQIPDPVTEMNSESVIESEQEKPSDELKIESVTDESNIPSTEESVQDIDSTLEDDLETNLKEEKENAEMPLVDRSELMKKYGIKDIQEEDVDNILESYKGGSVRDEDIEKIELTLMNKIKKSILPIPKIKGAEVMVFLENTDGLSGKVNIMIELESKGFLSRIMGDSKDINLERQIINISQIEIRKSFRKYPEIVDKFDVNVEIS</sequence>
<feature type="compositionally biased region" description="Polar residues" evidence="1">
    <location>
        <begin position="238"/>
        <end position="256"/>
    </location>
</feature>
<proteinExistence type="predicted"/>
<feature type="region of interest" description="Disordered" evidence="1">
    <location>
        <begin position="124"/>
        <end position="154"/>
    </location>
</feature>
<feature type="compositionally biased region" description="Polar residues" evidence="1">
    <location>
        <begin position="273"/>
        <end position="282"/>
    </location>
</feature>
<name>A0A8T5UW13_9EURY</name>
<reference evidence="3" key="1">
    <citation type="journal article" date="2022" name="Microbiol. Resour. Announc.">
        <title>Draft Genome Sequence of a Methanogenic Archaeon from West Spitsbergen Permafrost.</title>
        <authorList>
            <person name="Trubitsyn V."/>
            <person name="Rivkina E."/>
            <person name="Shcherbakova V."/>
        </authorList>
    </citation>
    <scope>NUCLEOTIDE SEQUENCE [LARGE SCALE GENOMIC DNA]</scope>
    <source>
        <strain evidence="3">VT</strain>
    </source>
</reference>
<dbReference type="RefSeq" id="WP_223791669.1">
    <property type="nucleotide sequence ID" value="NZ_JAIOUQ010000009.1"/>
</dbReference>
<evidence type="ECO:0000256" key="1">
    <source>
        <dbReference type="SAM" id="MobiDB-lite"/>
    </source>
</evidence>
<comment type="caution">
    <text evidence="2">The sequence shown here is derived from an EMBL/GenBank/DDBJ whole genome shotgun (WGS) entry which is preliminary data.</text>
</comment>